<dbReference type="Proteomes" id="UP000631114">
    <property type="component" value="Unassembled WGS sequence"/>
</dbReference>
<feature type="compositionally biased region" description="Low complexity" evidence="5">
    <location>
        <begin position="181"/>
        <end position="194"/>
    </location>
</feature>
<feature type="region of interest" description="Disordered" evidence="5">
    <location>
        <begin position="165"/>
        <end position="199"/>
    </location>
</feature>
<keyword evidence="2" id="KW-0238">DNA-binding</keyword>
<evidence type="ECO:0000256" key="1">
    <source>
        <dbReference type="ARBA" id="ARBA00023015"/>
    </source>
</evidence>
<evidence type="ECO:0000256" key="3">
    <source>
        <dbReference type="ARBA" id="ARBA00023163"/>
    </source>
</evidence>
<keyword evidence="1" id="KW-0805">Transcription regulation</keyword>
<dbReference type="SUPFAM" id="SSF101941">
    <property type="entry name" value="NAC domain"/>
    <property type="match status" value="1"/>
</dbReference>
<proteinExistence type="predicted"/>
<dbReference type="GO" id="GO:0006355">
    <property type="term" value="P:regulation of DNA-templated transcription"/>
    <property type="evidence" value="ECO:0007669"/>
    <property type="project" value="InterPro"/>
</dbReference>
<protein>
    <recommendedName>
        <fullName evidence="6">NAC domain-containing protein</fullName>
    </recommendedName>
</protein>
<dbReference type="InterPro" id="IPR036093">
    <property type="entry name" value="NAC_dom_sf"/>
</dbReference>
<dbReference type="InterPro" id="IPR003441">
    <property type="entry name" value="NAC-dom"/>
</dbReference>
<dbReference type="PROSITE" id="PS51005">
    <property type="entry name" value="NAC"/>
    <property type="match status" value="1"/>
</dbReference>
<sequence>MEIDLEAMTARMPPGFRFQPSDLELVEYYLGRTIRGQPLPFHIPVQDLYAQEPWKLFEGSSATELYFFTWIKKKFNGGKYFNRTVGTVGTWVQQYDHAVVSTKNDECRKVGSKRHLNFILGSGKSKKPGQDSWIMHEYVLASNHFEESGDDQDILVLCKIHRGRENKDTKSSKHPPKRARTSSASASPITSATSDNTVQQEQGQYLLPAPTGLGMATFYRVSQYQPYYPCIDNVETAITDNNRQGNQD</sequence>
<dbReference type="GO" id="GO:0048731">
    <property type="term" value="P:system development"/>
    <property type="evidence" value="ECO:0007669"/>
    <property type="project" value="TreeGrafter"/>
</dbReference>
<evidence type="ECO:0000256" key="5">
    <source>
        <dbReference type="SAM" id="MobiDB-lite"/>
    </source>
</evidence>
<dbReference type="AlphaFoldDB" id="A0A835ICL4"/>
<evidence type="ECO:0000256" key="2">
    <source>
        <dbReference type="ARBA" id="ARBA00023125"/>
    </source>
</evidence>
<reference evidence="7 8" key="1">
    <citation type="submission" date="2020-10" db="EMBL/GenBank/DDBJ databases">
        <title>The Coptis chinensis genome and diversification of protoberbering-type alkaloids.</title>
        <authorList>
            <person name="Wang B."/>
            <person name="Shu S."/>
            <person name="Song C."/>
            <person name="Liu Y."/>
        </authorList>
    </citation>
    <scope>NUCLEOTIDE SEQUENCE [LARGE SCALE GENOMIC DNA]</scope>
    <source>
        <strain evidence="7">HL-2020</strain>
        <tissue evidence="7">Leaf</tissue>
    </source>
</reference>
<organism evidence="7 8">
    <name type="scientific">Coptis chinensis</name>
    <dbReference type="NCBI Taxonomy" id="261450"/>
    <lineage>
        <taxon>Eukaryota</taxon>
        <taxon>Viridiplantae</taxon>
        <taxon>Streptophyta</taxon>
        <taxon>Embryophyta</taxon>
        <taxon>Tracheophyta</taxon>
        <taxon>Spermatophyta</taxon>
        <taxon>Magnoliopsida</taxon>
        <taxon>Ranunculales</taxon>
        <taxon>Ranunculaceae</taxon>
        <taxon>Coptidoideae</taxon>
        <taxon>Coptis</taxon>
    </lineage>
</organism>
<keyword evidence="4" id="KW-0539">Nucleus</keyword>
<keyword evidence="3" id="KW-0804">Transcription</keyword>
<dbReference type="GO" id="GO:0003677">
    <property type="term" value="F:DNA binding"/>
    <property type="evidence" value="ECO:0007669"/>
    <property type="project" value="UniProtKB-KW"/>
</dbReference>
<feature type="domain" description="NAC" evidence="6">
    <location>
        <begin position="12"/>
        <end position="163"/>
    </location>
</feature>
<gene>
    <name evidence="7" type="ORF">IFM89_029757</name>
</gene>
<dbReference type="PANTHER" id="PTHR31719:SF164">
    <property type="entry name" value="NAC DOMAIN-CONTAINING PROTEIN"/>
    <property type="match status" value="1"/>
</dbReference>
<dbReference type="EMBL" id="JADFTS010000003">
    <property type="protein sequence ID" value="KAF9616460.1"/>
    <property type="molecule type" value="Genomic_DNA"/>
</dbReference>
<dbReference type="PANTHER" id="PTHR31719">
    <property type="entry name" value="NAC TRANSCRIPTION FACTOR 56"/>
    <property type="match status" value="1"/>
</dbReference>
<dbReference type="Gene3D" id="2.170.150.80">
    <property type="entry name" value="NAC domain"/>
    <property type="match status" value="1"/>
</dbReference>
<keyword evidence="8" id="KW-1185">Reference proteome</keyword>
<evidence type="ECO:0000313" key="8">
    <source>
        <dbReference type="Proteomes" id="UP000631114"/>
    </source>
</evidence>
<dbReference type="OrthoDB" id="774757at2759"/>
<dbReference type="Pfam" id="PF02365">
    <property type="entry name" value="NAM"/>
    <property type="match status" value="1"/>
</dbReference>
<evidence type="ECO:0000259" key="6">
    <source>
        <dbReference type="PROSITE" id="PS51005"/>
    </source>
</evidence>
<evidence type="ECO:0000256" key="4">
    <source>
        <dbReference type="ARBA" id="ARBA00023242"/>
    </source>
</evidence>
<comment type="caution">
    <text evidence="7">The sequence shown here is derived from an EMBL/GenBank/DDBJ whole genome shotgun (WGS) entry which is preliminary data.</text>
</comment>
<accession>A0A835ICL4</accession>
<evidence type="ECO:0000313" key="7">
    <source>
        <dbReference type="EMBL" id="KAF9616460.1"/>
    </source>
</evidence>
<name>A0A835ICL4_9MAGN</name>